<feature type="compositionally biased region" description="Basic and acidic residues" evidence="2">
    <location>
        <begin position="263"/>
        <end position="273"/>
    </location>
</feature>
<keyword evidence="1" id="KW-0539">Nucleus</keyword>
<dbReference type="EMBL" id="JAZAVK010000017">
    <property type="protein sequence ID" value="KAK7430653.1"/>
    <property type="molecule type" value="Genomic_DNA"/>
</dbReference>
<dbReference type="InterPro" id="IPR036864">
    <property type="entry name" value="Zn2-C6_fun-type_DNA-bd_sf"/>
</dbReference>
<gene>
    <name evidence="4" type="ORF">QQZ08_002695</name>
</gene>
<evidence type="ECO:0000256" key="1">
    <source>
        <dbReference type="ARBA" id="ARBA00023242"/>
    </source>
</evidence>
<evidence type="ECO:0000313" key="5">
    <source>
        <dbReference type="Proteomes" id="UP001498421"/>
    </source>
</evidence>
<keyword evidence="5" id="KW-1185">Reference proteome</keyword>
<dbReference type="PANTHER" id="PTHR38111">
    <property type="entry name" value="ZN(2)-C6 FUNGAL-TYPE DOMAIN-CONTAINING PROTEIN-RELATED"/>
    <property type="match status" value="1"/>
</dbReference>
<sequence length="485" mass="53878">MPGVPSGKGCDACRKQKKKCDQAKPSCARCTRLSIPCVGGGKQRYKFKVQVLEQQMVQTTKPAKSHAVQRACVQANPLAVVPRSRTTVIAVDFISKLEISDARYDLTCYGHFLQSVPERLGTNKALDAAVDAFTTAGSTLYSDRNSVVSLYKYGNALKALRDCLNDPVHGKTVDTMCAIYLIMVVQGWIGTKEDDGRTHAEGLACLLQATAGHNWRGAFEMEIIVTMCVPVIVESMVNPRINLHPWLWDMLDKYRPPQPLGPERPDHEQRQRGDLGSFPSLKMRNLARFPDFLSEPELHHLDILSAYHMLRFDCVKLHRRADTPAPTNLTSPEGVNLARMHRSFQVAYAMALSLALIANTILQGFDPFDVALAKESASCINELIRLAEASLHLRPLGASHAPIGLVIGWATTSDPDVRGRLSTLIEEFQQDFKTTNWMQMAYWWKVKFRDGLIRILAQEGKPPPACDWLALAVEDKAAGNDCAVQ</sequence>
<dbReference type="CDD" id="cd00067">
    <property type="entry name" value="GAL4"/>
    <property type="match status" value="1"/>
</dbReference>
<dbReference type="InterPro" id="IPR001138">
    <property type="entry name" value="Zn2Cys6_DnaBD"/>
</dbReference>
<name>A0ABR1ICV0_9HYPO</name>
<evidence type="ECO:0000259" key="3">
    <source>
        <dbReference type="PROSITE" id="PS50048"/>
    </source>
</evidence>
<evidence type="ECO:0000256" key="2">
    <source>
        <dbReference type="SAM" id="MobiDB-lite"/>
    </source>
</evidence>
<dbReference type="SMART" id="SM00066">
    <property type="entry name" value="GAL4"/>
    <property type="match status" value="1"/>
</dbReference>
<dbReference type="Gene3D" id="4.10.240.10">
    <property type="entry name" value="Zn(2)-C6 fungal-type DNA-binding domain"/>
    <property type="match status" value="1"/>
</dbReference>
<dbReference type="PROSITE" id="PS00463">
    <property type="entry name" value="ZN2_CY6_FUNGAL_1"/>
    <property type="match status" value="1"/>
</dbReference>
<feature type="domain" description="Zn(2)-C6 fungal-type" evidence="3">
    <location>
        <begin position="9"/>
        <end position="38"/>
    </location>
</feature>
<feature type="region of interest" description="Disordered" evidence="2">
    <location>
        <begin position="257"/>
        <end position="278"/>
    </location>
</feature>
<evidence type="ECO:0000313" key="4">
    <source>
        <dbReference type="EMBL" id="KAK7430653.1"/>
    </source>
</evidence>
<organism evidence="4 5">
    <name type="scientific">Neonectria magnoliae</name>
    <dbReference type="NCBI Taxonomy" id="2732573"/>
    <lineage>
        <taxon>Eukaryota</taxon>
        <taxon>Fungi</taxon>
        <taxon>Dikarya</taxon>
        <taxon>Ascomycota</taxon>
        <taxon>Pezizomycotina</taxon>
        <taxon>Sordariomycetes</taxon>
        <taxon>Hypocreomycetidae</taxon>
        <taxon>Hypocreales</taxon>
        <taxon>Nectriaceae</taxon>
        <taxon>Neonectria</taxon>
    </lineage>
</organism>
<dbReference type="PANTHER" id="PTHR38111:SF11">
    <property type="entry name" value="TRANSCRIPTION FACTOR DOMAIN-CONTAINING PROTEIN-RELATED"/>
    <property type="match status" value="1"/>
</dbReference>
<proteinExistence type="predicted"/>
<dbReference type="PROSITE" id="PS50048">
    <property type="entry name" value="ZN2_CY6_FUNGAL_2"/>
    <property type="match status" value="1"/>
</dbReference>
<dbReference type="SUPFAM" id="SSF57701">
    <property type="entry name" value="Zn2/Cys6 DNA-binding domain"/>
    <property type="match status" value="1"/>
</dbReference>
<protein>
    <recommendedName>
        <fullName evidence="3">Zn(2)-C6 fungal-type domain-containing protein</fullName>
    </recommendedName>
</protein>
<accession>A0ABR1ICV0</accession>
<reference evidence="4 5" key="1">
    <citation type="journal article" date="2025" name="Microbiol. Resour. Announc.">
        <title>Draft genome sequences for Neonectria magnoliae and Neonectria punicea, canker pathogens of Liriodendron tulipifera and Acer saccharum in West Virginia.</title>
        <authorList>
            <person name="Petronek H.M."/>
            <person name="Kasson M.T."/>
            <person name="Metheny A.M."/>
            <person name="Stauder C.M."/>
            <person name="Lovett B."/>
            <person name="Lynch S.C."/>
            <person name="Garnas J.R."/>
            <person name="Kasson L.R."/>
            <person name="Stajich J.E."/>
        </authorList>
    </citation>
    <scope>NUCLEOTIDE SEQUENCE [LARGE SCALE GENOMIC DNA]</scope>
    <source>
        <strain evidence="4 5">NRRL 64651</strain>
    </source>
</reference>
<dbReference type="Proteomes" id="UP001498421">
    <property type="component" value="Unassembled WGS sequence"/>
</dbReference>
<dbReference type="InterPro" id="IPR053178">
    <property type="entry name" value="Osmoadaptation_assoc"/>
</dbReference>
<comment type="caution">
    <text evidence="4">The sequence shown here is derived from an EMBL/GenBank/DDBJ whole genome shotgun (WGS) entry which is preliminary data.</text>
</comment>
<dbReference type="Pfam" id="PF00172">
    <property type="entry name" value="Zn_clus"/>
    <property type="match status" value="1"/>
</dbReference>